<dbReference type="RefSeq" id="WP_344280152.1">
    <property type="nucleotide sequence ID" value="NZ_BAAAMR010000110.1"/>
</dbReference>
<dbReference type="InterPro" id="IPR029056">
    <property type="entry name" value="Ribokinase-like"/>
</dbReference>
<dbReference type="InterPro" id="IPR011611">
    <property type="entry name" value="PfkB_dom"/>
</dbReference>
<evidence type="ECO:0000313" key="5">
    <source>
        <dbReference type="Proteomes" id="UP001501020"/>
    </source>
</evidence>
<dbReference type="Pfam" id="PF00294">
    <property type="entry name" value="PfkB"/>
    <property type="match status" value="1"/>
</dbReference>
<keyword evidence="2" id="KW-0418">Kinase</keyword>
<gene>
    <name evidence="4" type="ORF">GCM10009727_79420</name>
</gene>
<dbReference type="SUPFAM" id="SSF53613">
    <property type="entry name" value="Ribokinase-like"/>
    <property type="match status" value="1"/>
</dbReference>
<feature type="domain" description="Carbohydrate kinase PfkB" evidence="3">
    <location>
        <begin position="68"/>
        <end position="243"/>
    </location>
</feature>
<dbReference type="EMBL" id="BAAAMR010000110">
    <property type="protein sequence ID" value="GAA2163249.1"/>
    <property type="molecule type" value="Genomic_DNA"/>
</dbReference>
<evidence type="ECO:0000256" key="2">
    <source>
        <dbReference type="ARBA" id="ARBA00022777"/>
    </source>
</evidence>
<protein>
    <recommendedName>
        <fullName evidence="3">Carbohydrate kinase PfkB domain-containing protein</fullName>
    </recommendedName>
</protein>
<dbReference type="PANTHER" id="PTHR10584:SF166">
    <property type="entry name" value="RIBOKINASE"/>
    <property type="match status" value="1"/>
</dbReference>
<evidence type="ECO:0000256" key="1">
    <source>
        <dbReference type="ARBA" id="ARBA00022679"/>
    </source>
</evidence>
<accession>A0ABN3AEK6</accession>
<dbReference type="Proteomes" id="UP001501020">
    <property type="component" value="Unassembled WGS sequence"/>
</dbReference>
<name>A0ABN3AEK6_9ACTN</name>
<keyword evidence="1" id="KW-0808">Transferase</keyword>
<dbReference type="PANTHER" id="PTHR10584">
    <property type="entry name" value="SUGAR KINASE"/>
    <property type="match status" value="1"/>
</dbReference>
<reference evidence="4 5" key="1">
    <citation type="journal article" date="2019" name="Int. J. Syst. Evol. Microbiol.">
        <title>The Global Catalogue of Microorganisms (GCM) 10K type strain sequencing project: providing services to taxonomists for standard genome sequencing and annotation.</title>
        <authorList>
            <consortium name="The Broad Institute Genomics Platform"/>
            <consortium name="The Broad Institute Genome Sequencing Center for Infectious Disease"/>
            <person name="Wu L."/>
            <person name="Ma J."/>
        </authorList>
    </citation>
    <scope>NUCLEOTIDE SEQUENCE [LARGE SCALE GENOMIC DNA]</scope>
    <source>
        <strain evidence="4 5">JCM 13850</strain>
    </source>
</reference>
<organism evidence="4 5">
    <name type="scientific">Actinomadura napierensis</name>
    <dbReference type="NCBI Taxonomy" id="267854"/>
    <lineage>
        <taxon>Bacteria</taxon>
        <taxon>Bacillati</taxon>
        <taxon>Actinomycetota</taxon>
        <taxon>Actinomycetes</taxon>
        <taxon>Streptosporangiales</taxon>
        <taxon>Thermomonosporaceae</taxon>
        <taxon>Actinomadura</taxon>
    </lineage>
</organism>
<keyword evidence="5" id="KW-1185">Reference proteome</keyword>
<sequence>MGAGAGTGGAGTLPSPVRWPGLDGTGRRRFSLVVIGDVRIEVRAALDDVRFGELTADRLCYAPARALVAGTAVNLARCAVAHFRRVSVLAKVGDDDFTAVIRRELRRIGARDRLRVEPGAANGVTLMVRDRPAGEGPGVRLLVAEQDAPGRRLTESEVRSAAAGIRRADVLFLDGYSLLSPVSRAALHAAARTARAAGTLVAFDLVPHDVDARLPAAEVLPLLSAADVVISEAPTLARLLGRPVPAGPGEVRALSPVLDRAVTGRPLWLLRFGATQLERVLAYRHDHLLMEYPTGYRDGAERAGFGDRLAACELYWWLSSR</sequence>
<proteinExistence type="predicted"/>
<evidence type="ECO:0000313" key="4">
    <source>
        <dbReference type="EMBL" id="GAA2163249.1"/>
    </source>
</evidence>
<evidence type="ECO:0000259" key="3">
    <source>
        <dbReference type="Pfam" id="PF00294"/>
    </source>
</evidence>
<dbReference type="Gene3D" id="3.40.1190.20">
    <property type="match status" value="1"/>
</dbReference>
<comment type="caution">
    <text evidence="4">The sequence shown here is derived from an EMBL/GenBank/DDBJ whole genome shotgun (WGS) entry which is preliminary data.</text>
</comment>